<keyword evidence="4 6" id="KW-0807">Transducer</keyword>
<dbReference type="SUPFAM" id="SSF58104">
    <property type="entry name" value="Methyl-accepting chemotaxis protein (MCP) signaling domain"/>
    <property type="match status" value="1"/>
</dbReference>
<evidence type="ECO:0000256" key="4">
    <source>
        <dbReference type="ARBA" id="ARBA00023224"/>
    </source>
</evidence>
<evidence type="ECO:0000256" key="3">
    <source>
        <dbReference type="ARBA" id="ARBA00023136"/>
    </source>
</evidence>
<comment type="caution">
    <text evidence="10">The sequence shown here is derived from an EMBL/GenBank/DDBJ whole genome shotgun (WGS) entry which is preliminary data.</text>
</comment>
<keyword evidence="3 7" id="KW-0472">Membrane</keyword>
<dbReference type="SMART" id="SM00304">
    <property type="entry name" value="HAMP"/>
    <property type="match status" value="1"/>
</dbReference>
<dbReference type="PANTHER" id="PTHR32089">
    <property type="entry name" value="METHYL-ACCEPTING CHEMOTAXIS PROTEIN MCPB"/>
    <property type="match status" value="1"/>
</dbReference>
<name>A0ABU1IWL4_9BACL</name>
<organism evidence="10 11">
    <name type="scientific">Paenibacillus hunanensis</name>
    <dbReference type="NCBI Taxonomy" id="539262"/>
    <lineage>
        <taxon>Bacteria</taxon>
        <taxon>Bacillati</taxon>
        <taxon>Bacillota</taxon>
        <taxon>Bacilli</taxon>
        <taxon>Bacillales</taxon>
        <taxon>Paenibacillaceae</taxon>
        <taxon>Paenibacillus</taxon>
    </lineage>
</organism>
<reference evidence="10 11" key="1">
    <citation type="submission" date="2023-07" db="EMBL/GenBank/DDBJ databases">
        <title>Genomic Encyclopedia of Type Strains, Phase IV (KMG-IV): sequencing the most valuable type-strain genomes for metagenomic binning, comparative biology and taxonomic classification.</title>
        <authorList>
            <person name="Goeker M."/>
        </authorList>
    </citation>
    <scope>NUCLEOTIDE SEQUENCE [LARGE SCALE GENOMIC DNA]</scope>
    <source>
        <strain evidence="10 11">DSM 22170</strain>
    </source>
</reference>
<dbReference type="PANTHER" id="PTHR32089:SF112">
    <property type="entry name" value="LYSOZYME-LIKE PROTEIN-RELATED"/>
    <property type="match status" value="1"/>
</dbReference>
<dbReference type="CDD" id="cd06225">
    <property type="entry name" value="HAMP"/>
    <property type="match status" value="1"/>
</dbReference>
<dbReference type="Proteomes" id="UP001185028">
    <property type="component" value="Unassembled WGS sequence"/>
</dbReference>
<dbReference type="InterPro" id="IPR004089">
    <property type="entry name" value="MCPsignal_dom"/>
</dbReference>
<dbReference type="CDD" id="cd11386">
    <property type="entry name" value="MCP_signal"/>
    <property type="match status" value="1"/>
</dbReference>
<dbReference type="RefSeq" id="WP_188775462.1">
    <property type="nucleotide sequence ID" value="NZ_BMMB01000004.1"/>
</dbReference>
<protein>
    <submittedName>
        <fullName evidence="10">Methyl-accepting chemotaxis protein</fullName>
    </submittedName>
</protein>
<feature type="domain" description="HAMP" evidence="9">
    <location>
        <begin position="204"/>
        <end position="257"/>
    </location>
</feature>
<dbReference type="Pfam" id="PF00015">
    <property type="entry name" value="MCPsignal"/>
    <property type="match status" value="1"/>
</dbReference>
<comment type="subcellular location">
    <subcellularLocation>
        <location evidence="1">Cell membrane</location>
    </subcellularLocation>
</comment>
<dbReference type="Gene3D" id="6.10.340.10">
    <property type="match status" value="1"/>
</dbReference>
<evidence type="ECO:0000256" key="2">
    <source>
        <dbReference type="ARBA" id="ARBA00022475"/>
    </source>
</evidence>
<proteinExistence type="inferred from homology"/>
<dbReference type="PROSITE" id="PS50885">
    <property type="entry name" value="HAMP"/>
    <property type="match status" value="1"/>
</dbReference>
<keyword evidence="11" id="KW-1185">Reference proteome</keyword>
<evidence type="ECO:0000313" key="10">
    <source>
        <dbReference type="EMBL" id="MDR6243082.1"/>
    </source>
</evidence>
<accession>A0ABU1IWL4</accession>
<dbReference type="EMBL" id="JAVDQH010000003">
    <property type="protein sequence ID" value="MDR6243082.1"/>
    <property type="molecule type" value="Genomic_DNA"/>
</dbReference>
<dbReference type="SMART" id="SM00283">
    <property type="entry name" value="MA"/>
    <property type="match status" value="1"/>
</dbReference>
<sequence>MKWTILQKLLASFLLIALIAGGAGVIYIHSLDKIHDSTDHIFDQYAVLKSEADNLKFYATVQNSNMLTYMLSRDSYYGSELLAANQQTSNLLNSMRSKVTDTKSLQQIDYLLKMNDYYKSGSERLIQMTPAEVSNAYLDIKTSLIPMGGVLVKFAQQFSDEQDTLMTAAREQTEQTIITTRLTAIIVTVLNLVLAILIGALVSRIISKPLRVLSSNAKQIANGELNIADVQVKQRDEIGQLAESFNLMKNNLRELVQEINGNTDQVITISREVASGTSETSKAAEHVAGIMYELSSNTGGQVSTVENGLKSIYDISSNIHQIDENSQQARDIAIQAQTESLKGEQEIQRVTVQMQAIQTRMGQIEQVIRSLGKRSEEIEEINNAISSIATQTNLLSLNAAIEAARAGEHGRGFAVVTSEIRKLSNETNESAVRIRNLVQAIQSETGKAGQSVHDMVEEVHQGTAAAGSVNELFHTIKQLTDRTTQQIGSVTDELQHLNGNSGKVVQSMEYISTTTGNIASGTESVSAAAEEQLAFLEQSAAHTATLHHMAEELQQAVARFKLD</sequence>
<keyword evidence="7" id="KW-1133">Transmembrane helix</keyword>
<evidence type="ECO:0000313" key="11">
    <source>
        <dbReference type="Proteomes" id="UP001185028"/>
    </source>
</evidence>
<evidence type="ECO:0000256" key="6">
    <source>
        <dbReference type="PROSITE-ProRule" id="PRU00284"/>
    </source>
</evidence>
<evidence type="ECO:0000256" key="7">
    <source>
        <dbReference type="SAM" id="Phobius"/>
    </source>
</evidence>
<keyword evidence="7" id="KW-0812">Transmembrane</keyword>
<feature type="transmembrane region" description="Helical" evidence="7">
    <location>
        <begin position="182"/>
        <end position="202"/>
    </location>
</feature>
<dbReference type="Pfam" id="PF00672">
    <property type="entry name" value="HAMP"/>
    <property type="match status" value="1"/>
</dbReference>
<dbReference type="InterPro" id="IPR003660">
    <property type="entry name" value="HAMP_dom"/>
</dbReference>
<comment type="similarity">
    <text evidence="5">Belongs to the methyl-accepting chemotaxis (MCP) protein family.</text>
</comment>
<gene>
    <name evidence="10" type="ORF">JOC58_000967</name>
</gene>
<dbReference type="Gene3D" id="1.10.287.950">
    <property type="entry name" value="Methyl-accepting chemotaxis protein"/>
    <property type="match status" value="1"/>
</dbReference>
<evidence type="ECO:0000256" key="5">
    <source>
        <dbReference type="ARBA" id="ARBA00029447"/>
    </source>
</evidence>
<dbReference type="PROSITE" id="PS50111">
    <property type="entry name" value="CHEMOTAXIS_TRANSDUC_2"/>
    <property type="match status" value="1"/>
</dbReference>
<evidence type="ECO:0000256" key="1">
    <source>
        <dbReference type="ARBA" id="ARBA00004236"/>
    </source>
</evidence>
<feature type="domain" description="Methyl-accepting transducer" evidence="8">
    <location>
        <begin position="276"/>
        <end position="512"/>
    </location>
</feature>
<keyword evidence="2" id="KW-1003">Cell membrane</keyword>
<evidence type="ECO:0000259" key="9">
    <source>
        <dbReference type="PROSITE" id="PS50885"/>
    </source>
</evidence>
<evidence type="ECO:0000259" key="8">
    <source>
        <dbReference type="PROSITE" id="PS50111"/>
    </source>
</evidence>